<evidence type="ECO:0000313" key="1">
    <source>
        <dbReference type="EMBL" id="KAH6925520.1"/>
    </source>
</evidence>
<comment type="caution">
    <text evidence="1">The sequence shown here is derived from an EMBL/GenBank/DDBJ whole genome shotgun (WGS) entry which is preliminary data.</text>
</comment>
<organism evidence="1 2">
    <name type="scientific">Hyalomma asiaticum</name>
    <name type="common">Tick</name>
    <dbReference type="NCBI Taxonomy" id="266040"/>
    <lineage>
        <taxon>Eukaryota</taxon>
        <taxon>Metazoa</taxon>
        <taxon>Ecdysozoa</taxon>
        <taxon>Arthropoda</taxon>
        <taxon>Chelicerata</taxon>
        <taxon>Arachnida</taxon>
        <taxon>Acari</taxon>
        <taxon>Parasitiformes</taxon>
        <taxon>Ixodida</taxon>
        <taxon>Ixodoidea</taxon>
        <taxon>Ixodidae</taxon>
        <taxon>Hyalomminae</taxon>
        <taxon>Hyalomma</taxon>
    </lineage>
</organism>
<dbReference type="EMBL" id="CM023487">
    <property type="protein sequence ID" value="KAH6925520.1"/>
    <property type="molecule type" value="Genomic_DNA"/>
</dbReference>
<protein>
    <submittedName>
        <fullName evidence="1">Uncharacterized protein</fullName>
    </submittedName>
</protein>
<dbReference type="Proteomes" id="UP000821845">
    <property type="component" value="Chromosome 7"/>
</dbReference>
<name>A0ACB7RTK1_HYAAI</name>
<keyword evidence="2" id="KW-1185">Reference proteome</keyword>
<sequence>MRVWAGLTGIDGHNYITVHRMNVAECLITTQAALGAYVSVVGDVIQALQEDLECLRLSGAEFKDLSPSFPERGGLRLSGAGFEDPFPSLPDKKNCGLRLRRAGSEDPLSSVSSPALEFWAFNEESAYATDRLVIGSTRVFTRCRHEATAPQIPCDGRGDQFHNLTVTDGLIFGLPAASTTPTAPGVHLYSWRIDLPFRGHGNSALRTSPIHRLFTMQSEDVVTNLGPNTRSENLVDLETLP</sequence>
<evidence type="ECO:0000313" key="2">
    <source>
        <dbReference type="Proteomes" id="UP000821845"/>
    </source>
</evidence>
<reference evidence="1" key="1">
    <citation type="submission" date="2020-05" db="EMBL/GenBank/DDBJ databases">
        <title>Large-scale comparative analyses of tick genomes elucidate their genetic diversity and vector capacities.</title>
        <authorList>
            <person name="Jia N."/>
            <person name="Wang J."/>
            <person name="Shi W."/>
            <person name="Du L."/>
            <person name="Sun Y."/>
            <person name="Zhan W."/>
            <person name="Jiang J."/>
            <person name="Wang Q."/>
            <person name="Zhang B."/>
            <person name="Ji P."/>
            <person name="Sakyi L.B."/>
            <person name="Cui X."/>
            <person name="Yuan T."/>
            <person name="Jiang B."/>
            <person name="Yang W."/>
            <person name="Lam T.T.-Y."/>
            <person name="Chang Q."/>
            <person name="Ding S."/>
            <person name="Wang X."/>
            <person name="Zhu J."/>
            <person name="Ruan X."/>
            <person name="Zhao L."/>
            <person name="Wei J."/>
            <person name="Que T."/>
            <person name="Du C."/>
            <person name="Cheng J."/>
            <person name="Dai P."/>
            <person name="Han X."/>
            <person name="Huang E."/>
            <person name="Gao Y."/>
            <person name="Liu J."/>
            <person name="Shao H."/>
            <person name="Ye R."/>
            <person name="Li L."/>
            <person name="Wei W."/>
            <person name="Wang X."/>
            <person name="Wang C."/>
            <person name="Yang T."/>
            <person name="Huo Q."/>
            <person name="Li W."/>
            <person name="Guo W."/>
            <person name="Chen H."/>
            <person name="Zhou L."/>
            <person name="Ni X."/>
            <person name="Tian J."/>
            <person name="Zhou Y."/>
            <person name="Sheng Y."/>
            <person name="Liu T."/>
            <person name="Pan Y."/>
            <person name="Xia L."/>
            <person name="Li J."/>
            <person name="Zhao F."/>
            <person name="Cao W."/>
        </authorList>
    </citation>
    <scope>NUCLEOTIDE SEQUENCE</scope>
    <source>
        <strain evidence="1">Hyas-2018</strain>
    </source>
</reference>
<proteinExistence type="predicted"/>
<accession>A0ACB7RTK1</accession>
<gene>
    <name evidence="1" type="ORF">HPB50_006523</name>
</gene>